<dbReference type="GO" id="GO:0046872">
    <property type="term" value="F:metal ion binding"/>
    <property type="evidence" value="ECO:0007669"/>
    <property type="project" value="UniProtKB-KW"/>
</dbReference>
<dbReference type="SUPFAM" id="SSF55486">
    <property type="entry name" value="Metalloproteases ('zincins'), catalytic domain"/>
    <property type="match status" value="1"/>
</dbReference>
<keyword evidence="7" id="KW-0325">Glycoprotein</keyword>
<dbReference type="InterPro" id="IPR041645">
    <property type="entry name" value="ADAMTS_CR_2"/>
</dbReference>
<evidence type="ECO:0000256" key="2">
    <source>
        <dbReference type="ARBA" id="ARBA00022723"/>
    </source>
</evidence>
<evidence type="ECO:0000256" key="1">
    <source>
        <dbReference type="ARBA" id="ARBA00022670"/>
    </source>
</evidence>
<accession>A0A210PL83</accession>
<feature type="chain" id="PRO_5012261902" evidence="10">
    <location>
        <begin position="18"/>
        <end position="537"/>
    </location>
</feature>
<sequence>MKRLNILFLVLIPYTLCYKLFEEFDSDDTEIVTVEIDSSSINIRNRRSEEIDYPRLVDYKLSVRGKDKRLHLTKTAHLDRDVPMYQMSSDHNLKLHQSSRRMYATYQDSDSGASILLQCDETLPSCNLYGGFFHEGEHFRIQPHSQGSQHHRIAKTTRPMVAYRDTALHDDAHSKGRPLLHDIINKRALSHGNNHVVEILVFLDDTIYDFFLKISGGNEEETLAKMKMYYTLIANDMDLRYQSLSDRHDKFKVDIMINGFVFSKTLDGFPWIPKYLVGNNIYDAENAMKLFGQYQYSNREYLPEFDHAMQFSRRDLAFYEDGWQSDLLGVAFKGTTCSTPSLAVSIIEDASYGTTGQTASHELGHSLGSSHDGAAGCNDDKQYIMAAFTAQSTKKVARHMWKMSECSSDAIYKYLNRLGNHVCTKKNSFSKTEYDKDHGLASGGQVYDLNSQCKLRQGINSFVCRVADTTICSQGIFCKIENTNYCQRILAMEGSDCGQGKICNEGKCVRQSKNSSNRPLSLGDKKPGLLESVPRNP</sequence>
<dbReference type="Pfam" id="PF17771">
    <property type="entry name" value="ADAMTS_CR_2"/>
    <property type="match status" value="1"/>
</dbReference>
<evidence type="ECO:0000256" key="8">
    <source>
        <dbReference type="PROSITE-ProRule" id="PRU00276"/>
    </source>
</evidence>
<dbReference type="Pfam" id="PF01421">
    <property type="entry name" value="Reprolysin"/>
    <property type="match status" value="1"/>
</dbReference>
<feature type="binding site" evidence="8">
    <location>
        <position position="365"/>
    </location>
    <ligand>
        <name>Zn(2+)</name>
        <dbReference type="ChEBI" id="CHEBI:29105"/>
        <note>catalytic</note>
    </ligand>
</feature>
<dbReference type="PROSITE" id="PS50215">
    <property type="entry name" value="ADAM_MEPRO"/>
    <property type="match status" value="1"/>
</dbReference>
<dbReference type="Gene3D" id="3.40.390.10">
    <property type="entry name" value="Collagenase (Catalytic Domain)"/>
    <property type="match status" value="1"/>
</dbReference>
<dbReference type="GO" id="GO:0004222">
    <property type="term" value="F:metalloendopeptidase activity"/>
    <property type="evidence" value="ECO:0007669"/>
    <property type="project" value="InterPro"/>
</dbReference>
<feature type="binding site" evidence="8">
    <location>
        <position position="361"/>
    </location>
    <ligand>
        <name>Zn(2+)</name>
        <dbReference type="ChEBI" id="CHEBI:29105"/>
        <note>catalytic</note>
    </ligand>
</feature>
<feature type="domain" description="Peptidase M12B" evidence="11">
    <location>
        <begin position="195"/>
        <end position="427"/>
    </location>
</feature>
<dbReference type="Proteomes" id="UP000242188">
    <property type="component" value="Unassembled WGS sequence"/>
</dbReference>
<keyword evidence="6" id="KW-1015">Disulfide bond</keyword>
<reference evidence="12 13" key="1">
    <citation type="journal article" date="2017" name="Nat. Ecol. Evol.">
        <title>Scallop genome provides insights into evolution of bilaterian karyotype and development.</title>
        <authorList>
            <person name="Wang S."/>
            <person name="Zhang J."/>
            <person name="Jiao W."/>
            <person name="Li J."/>
            <person name="Xun X."/>
            <person name="Sun Y."/>
            <person name="Guo X."/>
            <person name="Huan P."/>
            <person name="Dong B."/>
            <person name="Zhang L."/>
            <person name="Hu X."/>
            <person name="Sun X."/>
            <person name="Wang J."/>
            <person name="Zhao C."/>
            <person name="Wang Y."/>
            <person name="Wang D."/>
            <person name="Huang X."/>
            <person name="Wang R."/>
            <person name="Lv J."/>
            <person name="Li Y."/>
            <person name="Zhang Z."/>
            <person name="Liu B."/>
            <person name="Lu W."/>
            <person name="Hui Y."/>
            <person name="Liang J."/>
            <person name="Zhou Z."/>
            <person name="Hou R."/>
            <person name="Li X."/>
            <person name="Liu Y."/>
            <person name="Li H."/>
            <person name="Ning X."/>
            <person name="Lin Y."/>
            <person name="Zhao L."/>
            <person name="Xing Q."/>
            <person name="Dou J."/>
            <person name="Li Y."/>
            <person name="Mao J."/>
            <person name="Guo H."/>
            <person name="Dou H."/>
            <person name="Li T."/>
            <person name="Mu C."/>
            <person name="Jiang W."/>
            <person name="Fu Q."/>
            <person name="Fu X."/>
            <person name="Miao Y."/>
            <person name="Liu J."/>
            <person name="Yu Q."/>
            <person name="Li R."/>
            <person name="Liao H."/>
            <person name="Li X."/>
            <person name="Kong Y."/>
            <person name="Jiang Z."/>
            <person name="Chourrout D."/>
            <person name="Li R."/>
            <person name="Bao Z."/>
        </authorList>
    </citation>
    <scope>NUCLEOTIDE SEQUENCE [LARGE SCALE GENOMIC DNA]</scope>
    <source>
        <strain evidence="12 13">PY_sf001</strain>
    </source>
</reference>
<dbReference type="OrthoDB" id="9936463at2759"/>
<organism evidence="12 13">
    <name type="scientific">Mizuhopecten yessoensis</name>
    <name type="common">Japanese scallop</name>
    <name type="synonym">Patinopecten yessoensis</name>
    <dbReference type="NCBI Taxonomy" id="6573"/>
    <lineage>
        <taxon>Eukaryota</taxon>
        <taxon>Metazoa</taxon>
        <taxon>Spiralia</taxon>
        <taxon>Lophotrochozoa</taxon>
        <taxon>Mollusca</taxon>
        <taxon>Bivalvia</taxon>
        <taxon>Autobranchia</taxon>
        <taxon>Pteriomorphia</taxon>
        <taxon>Pectinida</taxon>
        <taxon>Pectinoidea</taxon>
        <taxon>Pectinidae</taxon>
        <taxon>Mizuhopecten</taxon>
    </lineage>
</organism>
<dbReference type="Gene3D" id="3.40.1620.60">
    <property type="match status" value="1"/>
</dbReference>
<feature type="region of interest" description="Disordered" evidence="9">
    <location>
        <begin position="511"/>
        <end position="537"/>
    </location>
</feature>
<name>A0A210PL83_MIZYE</name>
<keyword evidence="13" id="KW-1185">Reference proteome</keyword>
<proteinExistence type="predicted"/>
<evidence type="ECO:0000256" key="10">
    <source>
        <dbReference type="SAM" id="SignalP"/>
    </source>
</evidence>
<keyword evidence="1" id="KW-0645">Protease</keyword>
<dbReference type="GO" id="GO:0006509">
    <property type="term" value="P:membrane protein ectodomain proteolysis"/>
    <property type="evidence" value="ECO:0007669"/>
    <property type="project" value="TreeGrafter"/>
</dbReference>
<dbReference type="InterPro" id="IPR024079">
    <property type="entry name" value="MetalloPept_cat_dom_sf"/>
</dbReference>
<feature type="active site" evidence="8">
    <location>
        <position position="362"/>
    </location>
</feature>
<dbReference type="AlphaFoldDB" id="A0A210PL83"/>
<evidence type="ECO:0000256" key="6">
    <source>
        <dbReference type="ARBA" id="ARBA00023157"/>
    </source>
</evidence>
<keyword evidence="10" id="KW-0732">Signal</keyword>
<comment type="caution">
    <text evidence="12">The sequence shown here is derived from an EMBL/GenBank/DDBJ whole genome shotgun (WGS) entry which is preliminary data.</text>
</comment>
<dbReference type="GO" id="GO:0007229">
    <property type="term" value="P:integrin-mediated signaling pathway"/>
    <property type="evidence" value="ECO:0007669"/>
    <property type="project" value="UniProtKB-KW"/>
</dbReference>
<evidence type="ECO:0000256" key="9">
    <source>
        <dbReference type="SAM" id="MobiDB-lite"/>
    </source>
</evidence>
<evidence type="ECO:0000313" key="13">
    <source>
        <dbReference type="Proteomes" id="UP000242188"/>
    </source>
</evidence>
<keyword evidence="2 8" id="KW-0479">Metal-binding</keyword>
<evidence type="ECO:0000256" key="4">
    <source>
        <dbReference type="ARBA" id="ARBA00022833"/>
    </source>
</evidence>
<evidence type="ECO:0000256" key="3">
    <source>
        <dbReference type="ARBA" id="ARBA00022801"/>
    </source>
</evidence>
<dbReference type="PANTHER" id="PTHR11905:SF159">
    <property type="entry name" value="ADAM METALLOPROTEASE"/>
    <property type="match status" value="1"/>
</dbReference>
<dbReference type="PANTHER" id="PTHR11905">
    <property type="entry name" value="ADAM A DISINTEGRIN AND METALLOPROTEASE DOMAIN"/>
    <property type="match status" value="1"/>
</dbReference>
<gene>
    <name evidence="12" type="ORF">KP79_PYT12716</name>
</gene>
<keyword evidence="5" id="KW-0482">Metalloprotease</keyword>
<feature type="signal peptide" evidence="10">
    <location>
        <begin position="1"/>
        <end position="17"/>
    </location>
</feature>
<keyword evidence="12" id="KW-0401">Integrin</keyword>
<keyword evidence="4 8" id="KW-0862">Zinc</keyword>
<protein>
    <submittedName>
        <fullName evidence="12">A disintegrin and metalloproteinase with thrombospondin motifs 5</fullName>
    </submittedName>
</protein>
<comment type="caution">
    <text evidence="8">Lacks conserved residue(s) required for the propagation of feature annotation.</text>
</comment>
<evidence type="ECO:0000313" key="12">
    <source>
        <dbReference type="EMBL" id="OWF37258.1"/>
    </source>
</evidence>
<feature type="binding site" evidence="8">
    <location>
        <position position="371"/>
    </location>
    <ligand>
        <name>Zn(2+)</name>
        <dbReference type="ChEBI" id="CHEBI:29105"/>
        <note>catalytic</note>
    </ligand>
</feature>
<evidence type="ECO:0000259" key="11">
    <source>
        <dbReference type="PROSITE" id="PS50215"/>
    </source>
</evidence>
<dbReference type="InterPro" id="IPR001590">
    <property type="entry name" value="Peptidase_M12B"/>
</dbReference>
<evidence type="ECO:0000256" key="5">
    <source>
        <dbReference type="ARBA" id="ARBA00023049"/>
    </source>
</evidence>
<evidence type="ECO:0000256" key="7">
    <source>
        <dbReference type="ARBA" id="ARBA00023180"/>
    </source>
</evidence>
<keyword evidence="3" id="KW-0378">Hydrolase</keyword>
<dbReference type="EMBL" id="NEDP02005592">
    <property type="protein sequence ID" value="OWF37258.1"/>
    <property type="molecule type" value="Genomic_DNA"/>
</dbReference>